<sequence>MRYKKLDMNLLAALDVLLRTRSVSMAADEMFITQSAMSNALGRLRQYFSDPLLVQVGRQMELSPLALNLQEPLRDIIMQVDGSIISSPSFKPATSEREFSIVLSDYSLAVLGERLTRRIVAEAPGIRVNFRPQMASPAKLLERGEVDLLIIPDSIAMDSHSSEPLFDDRLVVLASTEYEGPDHLDRERFCKARMVVMEPCFGQESYAIIAMRNAGLEPRSAISTFGFTSIADLVHGPDHLALLQERLAFRAAASGRFRLLEPPVAFPPLRQTVRWHRHRSRDPGLIWLRGLLRDCVAN</sequence>
<gene>
    <name evidence="6" type="ORF">GL286_19990</name>
</gene>
<dbReference type="OrthoDB" id="528082at2"/>
<reference evidence="6 7" key="1">
    <citation type="submission" date="2019-11" db="EMBL/GenBank/DDBJ databases">
        <authorList>
            <person name="Dong K."/>
        </authorList>
    </citation>
    <scope>NUCLEOTIDE SEQUENCE [LARGE SCALE GENOMIC DNA]</scope>
    <source>
        <strain evidence="6 7">NBRC 111993</strain>
    </source>
</reference>
<proteinExistence type="inferred from homology"/>
<dbReference type="GO" id="GO:0003677">
    <property type="term" value="F:DNA binding"/>
    <property type="evidence" value="ECO:0007669"/>
    <property type="project" value="UniProtKB-KW"/>
</dbReference>
<name>A0A6L6JD03_9RHOB</name>
<dbReference type="Gene3D" id="1.10.10.10">
    <property type="entry name" value="Winged helix-like DNA-binding domain superfamily/Winged helix DNA-binding domain"/>
    <property type="match status" value="1"/>
</dbReference>
<keyword evidence="3" id="KW-0238">DNA-binding</keyword>
<dbReference type="RefSeq" id="WP_155097343.1">
    <property type="nucleotide sequence ID" value="NZ_WMIE01000024.1"/>
</dbReference>
<keyword evidence="4" id="KW-0804">Transcription</keyword>
<keyword evidence="2" id="KW-0805">Transcription regulation</keyword>
<comment type="caution">
    <text evidence="6">The sequence shown here is derived from an EMBL/GenBank/DDBJ whole genome shotgun (WGS) entry which is preliminary data.</text>
</comment>
<dbReference type="PANTHER" id="PTHR30118:SF6">
    <property type="entry name" value="HTH-TYPE TRANSCRIPTIONAL REGULATOR LEUO"/>
    <property type="match status" value="1"/>
</dbReference>
<dbReference type="InterPro" id="IPR036390">
    <property type="entry name" value="WH_DNA-bd_sf"/>
</dbReference>
<dbReference type="Proteomes" id="UP000478183">
    <property type="component" value="Unassembled WGS sequence"/>
</dbReference>
<dbReference type="InterPro" id="IPR050389">
    <property type="entry name" value="LysR-type_TF"/>
</dbReference>
<dbReference type="EMBL" id="WMIE01000024">
    <property type="protein sequence ID" value="MTH79992.1"/>
    <property type="molecule type" value="Genomic_DNA"/>
</dbReference>
<organism evidence="6 7">
    <name type="scientific">Paracoccus aestuariivivens</name>
    <dbReference type="NCBI Taxonomy" id="1820333"/>
    <lineage>
        <taxon>Bacteria</taxon>
        <taxon>Pseudomonadati</taxon>
        <taxon>Pseudomonadota</taxon>
        <taxon>Alphaproteobacteria</taxon>
        <taxon>Rhodobacterales</taxon>
        <taxon>Paracoccaceae</taxon>
        <taxon>Paracoccus</taxon>
    </lineage>
</organism>
<dbReference type="GO" id="GO:0003700">
    <property type="term" value="F:DNA-binding transcription factor activity"/>
    <property type="evidence" value="ECO:0007669"/>
    <property type="project" value="InterPro"/>
</dbReference>
<evidence type="ECO:0000256" key="3">
    <source>
        <dbReference type="ARBA" id="ARBA00023125"/>
    </source>
</evidence>
<dbReference type="SUPFAM" id="SSF46785">
    <property type="entry name" value="Winged helix' DNA-binding domain"/>
    <property type="match status" value="1"/>
</dbReference>
<dbReference type="Pfam" id="PF00126">
    <property type="entry name" value="HTH_1"/>
    <property type="match status" value="1"/>
</dbReference>
<dbReference type="InterPro" id="IPR000847">
    <property type="entry name" value="LysR_HTH_N"/>
</dbReference>
<evidence type="ECO:0000256" key="1">
    <source>
        <dbReference type="ARBA" id="ARBA00009437"/>
    </source>
</evidence>
<dbReference type="PANTHER" id="PTHR30118">
    <property type="entry name" value="HTH-TYPE TRANSCRIPTIONAL REGULATOR LEUO-RELATED"/>
    <property type="match status" value="1"/>
</dbReference>
<dbReference type="InterPro" id="IPR005119">
    <property type="entry name" value="LysR_subst-bd"/>
</dbReference>
<evidence type="ECO:0000313" key="6">
    <source>
        <dbReference type="EMBL" id="MTH79992.1"/>
    </source>
</evidence>
<evidence type="ECO:0000259" key="5">
    <source>
        <dbReference type="PROSITE" id="PS50931"/>
    </source>
</evidence>
<keyword evidence="7" id="KW-1185">Reference proteome</keyword>
<evidence type="ECO:0000256" key="4">
    <source>
        <dbReference type="ARBA" id="ARBA00023163"/>
    </source>
</evidence>
<dbReference type="PROSITE" id="PS50931">
    <property type="entry name" value="HTH_LYSR"/>
    <property type="match status" value="1"/>
</dbReference>
<dbReference type="InterPro" id="IPR036388">
    <property type="entry name" value="WH-like_DNA-bd_sf"/>
</dbReference>
<evidence type="ECO:0000256" key="2">
    <source>
        <dbReference type="ARBA" id="ARBA00023015"/>
    </source>
</evidence>
<feature type="domain" description="HTH lysR-type" evidence="5">
    <location>
        <begin position="6"/>
        <end position="63"/>
    </location>
</feature>
<protein>
    <submittedName>
        <fullName evidence="6">LysR family transcriptional regulator</fullName>
    </submittedName>
</protein>
<accession>A0A6L6JD03</accession>
<dbReference type="Gene3D" id="3.40.190.10">
    <property type="entry name" value="Periplasmic binding protein-like II"/>
    <property type="match status" value="2"/>
</dbReference>
<dbReference type="AlphaFoldDB" id="A0A6L6JD03"/>
<evidence type="ECO:0000313" key="7">
    <source>
        <dbReference type="Proteomes" id="UP000478183"/>
    </source>
</evidence>
<dbReference type="Pfam" id="PF03466">
    <property type="entry name" value="LysR_substrate"/>
    <property type="match status" value="1"/>
</dbReference>
<comment type="similarity">
    <text evidence="1">Belongs to the LysR transcriptional regulatory family.</text>
</comment>
<dbReference type="SUPFAM" id="SSF53850">
    <property type="entry name" value="Periplasmic binding protein-like II"/>
    <property type="match status" value="1"/>
</dbReference>